<feature type="compositionally biased region" description="Pro residues" evidence="5">
    <location>
        <begin position="355"/>
        <end position="365"/>
    </location>
</feature>
<name>C0P3U7_MAIZE</name>
<dbReference type="EMBL" id="BT062966">
    <property type="protein sequence ID" value="ACN27663.1"/>
    <property type="molecule type" value="mRNA"/>
</dbReference>
<accession>C0P3U7</accession>
<dbReference type="GO" id="GO:0003723">
    <property type="term" value="F:RNA binding"/>
    <property type="evidence" value="ECO:0007669"/>
    <property type="project" value="InterPro"/>
</dbReference>
<dbReference type="InterPro" id="IPR003890">
    <property type="entry name" value="MIF4G-like_typ-3"/>
</dbReference>
<feature type="region of interest" description="Disordered" evidence="5">
    <location>
        <begin position="336"/>
        <end position="387"/>
    </location>
</feature>
<dbReference type="GO" id="GO:0003743">
    <property type="term" value="F:translation initiation factor activity"/>
    <property type="evidence" value="ECO:0007669"/>
    <property type="project" value="UniProtKB-KW"/>
</dbReference>
<dbReference type="Pfam" id="PF02854">
    <property type="entry name" value="MIF4G"/>
    <property type="match status" value="1"/>
</dbReference>
<dbReference type="GO" id="GO:0006417">
    <property type="term" value="P:regulation of translation"/>
    <property type="evidence" value="ECO:0007669"/>
    <property type="project" value="UniProtKB-KW"/>
</dbReference>
<evidence type="ECO:0000259" key="6">
    <source>
        <dbReference type="PROSITE" id="PS51366"/>
    </source>
</evidence>
<dbReference type="Pfam" id="PF02847">
    <property type="entry name" value="MA3"/>
    <property type="match status" value="1"/>
</dbReference>
<feature type="region of interest" description="Disordered" evidence="5">
    <location>
        <begin position="295"/>
        <end position="318"/>
    </location>
</feature>
<dbReference type="ExpressionAtlas" id="C0P3U7">
    <property type="expression patterns" value="baseline and differential"/>
</dbReference>
<dbReference type="InterPro" id="IPR003891">
    <property type="entry name" value="Initiation_fac_eIF4g_MI"/>
</dbReference>
<dbReference type="PROSITE" id="PS51366">
    <property type="entry name" value="MI"/>
    <property type="match status" value="1"/>
</dbReference>
<dbReference type="InterPro" id="IPR016024">
    <property type="entry name" value="ARM-type_fold"/>
</dbReference>
<evidence type="ECO:0000256" key="1">
    <source>
        <dbReference type="ARBA" id="ARBA00005775"/>
    </source>
</evidence>
<evidence type="ECO:0000313" key="8">
    <source>
        <dbReference type="EMBL" id="AQK44560.1"/>
    </source>
</evidence>
<evidence type="ECO:0000256" key="4">
    <source>
        <dbReference type="ARBA" id="ARBA00022917"/>
    </source>
</evidence>
<gene>
    <name evidence="8" type="ORF">ZEAMMB73_Zm00001d025777</name>
</gene>
<dbReference type="PANTHER" id="PTHR23253:SF81">
    <property type="entry name" value="EUKARYOTIC TRANSLATION INITIATION FACTOR ISOFORM 4G-1"/>
    <property type="match status" value="1"/>
</dbReference>
<evidence type="ECO:0000256" key="5">
    <source>
        <dbReference type="SAM" id="MobiDB-lite"/>
    </source>
</evidence>
<dbReference type="SMART" id="SM00544">
    <property type="entry name" value="MA3"/>
    <property type="match status" value="1"/>
</dbReference>
<protein>
    <submittedName>
        <fullName evidence="8">Eukaryotic translation initiation factor isoform 4G-2</fullName>
    </submittedName>
</protein>
<evidence type="ECO:0000256" key="2">
    <source>
        <dbReference type="ARBA" id="ARBA00022540"/>
    </source>
</evidence>
<dbReference type="EMBL" id="CM000786">
    <property type="protein sequence ID" value="AQK44560.1"/>
    <property type="molecule type" value="Genomic_DNA"/>
</dbReference>
<dbReference type="AlphaFoldDB" id="C0P3U7"/>
<keyword evidence="4" id="KW-0648">Protein biosynthesis</keyword>
<reference evidence="7" key="1">
    <citation type="journal article" date="2009" name="PLoS Genet.">
        <title>Sequencing, mapping, and analysis of 27,455 maize full-length cDNAs.</title>
        <authorList>
            <person name="Soderlund C."/>
            <person name="Descour A."/>
            <person name="Kudrna D."/>
            <person name="Bomhoff M."/>
            <person name="Boyd L."/>
            <person name="Currie J."/>
            <person name="Angelova A."/>
            <person name="Collura K."/>
            <person name="Wissotski M."/>
            <person name="Ashley E."/>
            <person name="Morrow D."/>
            <person name="Fernandes J."/>
            <person name="Walbot V."/>
            <person name="Yu Y."/>
        </authorList>
    </citation>
    <scope>NUCLEOTIDE SEQUENCE</scope>
    <source>
        <strain evidence="7">B73</strain>
    </source>
</reference>
<dbReference type="PANTHER" id="PTHR23253">
    <property type="entry name" value="EUKARYOTIC TRANSLATION INITIATION FACTOR 4 GAMMA"/>
    <property type="match status" value="1"/>
</dbReference>
<proteinExistence type="evidence at transcript level"/>
<organism evidence="7">
    <name type="scientific">Zea mays</name>
    <name type="common">Maize</name>
    <dbReference type="NCBI Taxonomy" id="4577"/>
    <lineage>
        <taxon>Eukaryota</taxon>
        <taxon>Viridiplantae</taxon>
        <taxon>Streptophyta</taxon>
        <taxon>Embryophyta</taxon>
        <taxon>Tracheophyta</taxon>
        <taxon>Spermatophyta</taxon>
        <taxon>Magnoliopsida</taxon>
        <taxon>Liliopsida</taxon>
        <taxon>Poales</taxon>
        <taxon>Poaceae</taxon>
        <taxon>PACMAD clade</taxon>
        <taxon>Panicoideae</taxon>
        <taxon>Andropogonodae</taxon>
        <taxon>Andropogoneae</taxon>
        <taxon>Tripsacinae</taxon>
        <taxon>Zea</taxon>
    </lineage>
</organism>
<sequence>MEAGITTADILKDVINLIFEKAVFEPTFCPMYAQLCSDLNEKLPTFPPEEPGGKEITFKRVLLNNCQEAFEGASSLRADIAKLTGPDQEMERRDKERLVKLRTLGNIRLIGELLKQRMVPEKIVHHIVMELLGSGPDKKTCPEEEDVEAICHFFNTIGKQLDENPKSRRINDTYFIQMKELTMNPQLAPRLRFMVRDVIDLRSNNWVPRREEIKAKKISEIHSEAEKNLGLRPGAASGIRNGRSSPGGALLPGGAFPMNRPGTGGMMPGMPGSRKMPGMPGLDNDNWEVARSKSMPRGDSIRNQGPLLNKPSTVHKTSSINTRLLPQGSGAGLIGKSALLGTGAPPSRPLSFGPEPTPQITPSPKPLSAAPALAPAPDKPASAPKGNSAELKKKTIALLEEYFSIRILDEAQQCIEELQNRGYYPEIVKEAVNLALDKGTNFVDPLVRLLEHLYTKKIFKTQDLESGCLLYGALLDDIGIDLPKAPTQFGEIIARLTLLGALRFEVMEEILKKMEDTMYRKAVFDAVKKTLEANPSGQTILGSHAAVIDACNSLLE</sequence>
<evidence type="ECO:0000313" key="7">
    <source>
        <dbReference type="EMBL" id="ACN27663.1"/>
    </source>
</evidence>
<comment type="similarity">
    <text evidence="1">Belongs to the eukaryotic initiation factor 4G family.</text>
</comment>
<keyword evidence="2 8" id="KW-0396">Initiation factor</keyword>
<dbReference type="FunFam" id="1.25.40.180:FF:000036">
    <property type="entry name" value="Eukaryotic translation initiation factor isoform 4G-2"/>
    <property type="match status" value="1"/>
</dbReference>
<dbReference type="Gene3D" id="1.25.40.180">
    <property type="match status" value="2"/>
</dbReference>
<reference evidence="8" key="2">
    <citation type="submission" date="2015-12" db="EMBL/GenBank/DDBJ databases">
        <title>Update maize B73 reference genome by single molecule sequencing technologies.</title>
        <authorList>
            <consortium name="Maize Genome Sequencing Project"/>
            <person name="Ware D."/>
        </authorList>
    </citation>
    <scope>NUCLEOTIDE SEQUENCE</scope>
    <source>
        <tissue evidence="8">Seedling</tissue>
    </source>
</reference>
<feature type="compositionally biased region" description="Low complexity" evidence="5">
    <location>
        <begin position="366"/>
        <end position="385"/>
    </location>
</feature>
<feature type="domain" description="MI" evidence="6">
    <location>
        <begin position="390"/>
        <end position="512"/>
    </location>
</feature>
<evidence type="ECO:0000256" key="3">
    <source>
        <dbReference type="ARBA" id="ARBA00022845"/>
    </source>
</evidence>
<keyword evidence="3" id="KW-0810">Translation regulation</keyword>
<dbReference type="SMART" id="SM00543">
    <property type="entry name" value="MIF4G"/>
    <property type="match status" value="1"/>
</dbReference>
<dbReference type="HOGENOM" id="CLU_021872_0_0_1"/>
<dbReference type="SUPFAM" id="SSF48371">
    <property type="entry name" value="ARM repeat"/>
    <property type="match status" value="2"/>
</dbReference>